<keyword evidence="1 2" id="KW-0597">Phosphoprotein</keyword>
<dbReference type="PANTHER" id="PTHR44591:SF3">
    <property type="entry name" value="RESPONSE REGULATORY DOMAIN-CONTAINING PROTEIN"/>
    <property type="match status" value="1"/>
</dbReference>
<reference evidence="4" key="1">
    <citation type="submission" date="2016-04" db="EMBL/GenBank/DDBJ databases">
        <authorList>
            <person name="Evans L.H."/>
            <person name="Alamgir A."/>
            <person name="Owens N."/>
            <person name="Weber N.D."/>
            <person name="Virtaneva K."/>
            <person name="Barbian K."/>
            <person name="Babar A."/>
            <person name="Rosenke K."/>
        </authorList>
    </citation>
    <scope>NUCLEOTIDE SEQUENCE</scope>
    <source>
        <strain evidence="4">92-2</strain>
    </source>
</reference>
<dbReference type="SUPFAM" id="SSF52172">
    <property type="entry name" value="CheY-like"/>
    <property type="match status" value="1"/>
</dbReference>
<proteinExistence type="predicted"/>
<dbReference type="SMART" id="SM00448">
    <property type="entry name" value="REC"/>
    <property type="match status" value="1"/>
</dbReference>
<feature type="modified residue" description="4-aspartylphosphate" evidence="2">
    <location>
        <position position="53"/>
    </location>
</feature>
<evidence type="ECO:0000259" key="3">
    <source>
        <dbReference type="PROSITE" id="PS50110"/>
    </source>
</evidence>
<evidence type="ECO:0000256" key="1">
    <source>
        <dbReference type="ARBA" id="ARBA00022553"/>
    </source>
</evidence>
<dbReference type="AlphaFoldDB" id="A0A212KDM0"/>
<accession>A0A212KDM0</accession>
<sequence>MQKHILLVDSDAESQSRLSQTLQQCNYRVSTASTCAESLAKIASDRPDCVVFDVELEGTSGTIMYSRLRRNASTRSLPAVVCTSVGPRPVCFGTGIPVLSKNCSSEALLSTVSAAMA</sequence>
<dbReference type="InterPro" id="IPR050595">
    <property type="entry name" value="Bact_response_regulator"/>
</dbReference>
<name>A0A212KDM0_9BACT</name>
<dbReference type="PANTHER" id="PTHR44591">
    <property type="entry name" value="STRESS RESPONSE REGULATOR PROTEIN 1"/>
    <property type="match status" value="1"/>
</dbReference>
<dbReference type="CDD" id="cd00156">
    <property type="entry name" value="REC"/>
    <property type="match status" value="1"/>
</dbReference>
<protein>
    <recommendedName>
        <fullName evidence="3">Response regulatory domain-containing protein</fullName>
    </recommendedName>
</protein>
<feature type="domain" description="Response regulatory" evidence="3">
    <location>
        <begin position="4"/>
        <end position="116"/>
    </location>
</feature>
<dbReference type="Gene3D" id="3.40.50.2300">
    <property type="match status" value="1"/>
</dbReference>
<dbReference type="InterPro" id="IPR001789">
    <property type="entry name" value="Sig_transdc_resp-reg_receiver"/>
</dbReference>
<gene>
    <name evidence="4" type="ORF">KM92DES2_12793</name>
</gene>
<organism evidence="4">
    <name type="scientific">uncultured Desulfovibrio sp</name>
    <dbReference type="NCBI Taxonomy" id="167968"/>
    <lineage>
        <taxon>Bacteria</taxon>
        <taxon>Pseudomonadati</taxon>
        <taxon>Thermodesulfobacteriota</taxon>
        <taxon>Desulfovibrionia</taxon>
        <taxon>Desulfovibrionales</taxon>
        <taxon>Desulfovibrionaceae</taxon>
        <taxon>Desulfovibrio</taxon>
        <taxon>environmental samples</taxon>
    </lineage>
</organism>
<dbReference type="Pfam" id="PF00072">
    <property type="entry name" value="Response_reg"/>
    <property type="match status" value="1"/>
</dbReference>
<dbReference type="GO" id="GO:0000160">
    <property type="term" value="P:phosphorelay signal transduction system"/>
    <property type="evidence" value="ECO:0007669"/>
    <property type="project" value="InterPro"/>
</dbReference>
<dbReference type="InterPro" id="IPR011006">
    <property type="entry name" value="CheY-like_superfamily"/>
</dbReference>
<evidence type="ECO:0000313" key="4">
    <source>
        <dbReference type="EMBL" id="SBW09820.1"/>
    </source>
</evidence>
<dbReference type="RefSeq" id="WP_192112876.1">
    <property type="nucleotide sequence ID" value="NZ_CABUEN010000006.1"/>
</dbReference>
<dbReference type="PROSITE" id="PS50110">
    <property type="entry name" value="RESPONSE_REGULATORY"/>
    <property type="match status" value="1"/>
</dbReference>
<evidence type="ECO:0000256" key="2">
    <source>
        <dbReference type="PROSITE-ProRule" id="PRU00169"/>
    </source>
</evidence>
<dbReference type="EMBL" id="FLUP01000001">
    <property type="protein sequence ID" value="SBW09820.1"/>
    <property type="molecule type" value="Genomic_DNA"/>
</dbReference>